<dbReference type="Gene3D" id="1.10.10.10">
    <property type="entry name" value="Winged helix-like DNA-binding domain superfamily/Winged helix DNA-binding domain"/>
    <property type="match status" value="1"/>
</dbReference>
<dbReference type="PANTHER" id="PTHR10815:SF13">
    <property type="entry name" value="METHYLATED-DNA--PROTEIN-CYSTEINE METHYLTRANSFERASE"/>
    <property type="match status" value="1"/>
</dbReference>
<dbReference type="GO" id="GO:0006281">
    <property type="term" value="P:DNA repair"/>
    <property type="evidence" value="ECO:0007669"/>
    <property type="project" value="InterPro"/>
</dbReference>
<evidence type="ECO:0000259" key="3">
    <source>
        <dbReference type="Pfam" id="PF01035"/>
    </source>
</evidence>
<dbReference type="InterPro" id="IPR036217">
    <property type="entry name" value="MethylDNA_cys_MeTrfase_DNAb"/>
</dbReference>
<protein>
    <submittedName>
        <fullName evidence="4">6-O-methylguanine DNA methyltransferase Ogt</fullName>
    </submittedName>
</protein>
<keyword evidence="2" id="KW-0175">Coiled coil</keyword>
<evidence type="ECO:0000256" key="2">
    <source>
        <dbReference type="SAM" id="Coils"/>
    </source>
</evidence>
<dbReference type="STRING" id="294671.YLM1_1061"/>
<gene>
    <name evidence="4" type="ORF">YLM1_1061</name>
</gene>
<accession>A0A126R0L3</accession>
<reference evidence="4 5" key="1">
    <citation type="journal article" date="2016" name="Genome Announc.">
        <title>Draft Genome Sequence of the Rumen Methanogen Methanobrevibacter olleyae YLM1.</title>
        <authorList>
            <person name="Kelly W.J."/>
            <person name="Li D."/>
            <person name="Lambie S.C."/>
            <person name="Cox F."/>
            <person name="Attwood G.T."/>
            <person name="Altermann E."/>
            <person name="Leahy S.C."/>
        </authorList>
    </citation>
    <scope>NUCLEOTIDE SEQUENCE [LARGE SCALE GENOMIC DNA]</scope>
    <source>
        <strain evidence="4 5">YLM1</strain>
    </source>
</reference>
<evidence type="ECO:0000256" key="1">
    <source>
        <dbReference type="ARBA" id="ARBA00022763"/>
    </source>
</evidence>
<organism evidence="4 5">
    <name type="scientific">Methanobrevibacter olleyae</name>
    <dbReference type="NCBI Taxonomy" id="294671"/>
    <lineage>
        <taxon>Archaea</taxon>
        <taxon>Methanobacteriati</taxon>
        <taxon>Methanobacteriota</taxon>
        <taxon>Methanomada group</taxon>
        <taxon>Methanobacteria</taxon>
        <taxon>Methanobacteriales</taxon>
        <taxon>Methanobacteriaceae</taxon>
        <taxon>Methanobrevibacter</taxon>
    </lineage>
</organism>
<reference evidence="5" key="2">
    <citation type="submission" date="2016-02" db="EMBL/GenBank/DDBJ databases">
        <title>The draft genome sequence of the rumen methanogen Methanobrevibacter olleyae YLM1.</title>
        <authorList>
            <consortium name="New Zealand Agricultural Greenhouse Gas Research Centre/Pastoral Greenhouse Gas Research Consortium"/>
            <person name="Kelly W.J."/>
            <person name="Li D."/>
            <person name="Lambie S.C."/>
            <person name="Attwood G.T."/>
            <person name="Altermann E."/>
            <person name="Leahy S.C."/>
        </authorList>
    </citation>
    <scope>NUCLEOTIDE SEQUENCE [LARGE SCALE GENOMIC DNA]</scope>
    <source>
        <strain evidence="5">YLM1</strain>
    </source>
</reference>
<dbReference type="AlphaFoldDB" id="A0A126R0L3"/>
<keyword evidence="4" id="KW-0489">Methyltransferase</keyword>
<name>A0A126R0L3_METOL</name>
<dbReference type="InterPro" id="IPR014048">
    <property type="entry name" value="MethylDNA_cys_MeTrfase_DNA-bd"/>
</dbReference>
<sequence length="201" mass="22805">MTLFKHIINSSPIGEITIIWRRKPRFQIEEIIISNPNKTSSQIAKEKYEKEVELAINKKSKRLNNLLKEIDNYFNEKKYKFSLEDLNLDKLKPFQRKVLETEFNSKKGTVNTYKDIAKAIGSPKAYRAVGTALAKNPFPIIIPCHRTIKADKTIGGFNGFAGGLESKKTLLELDGLLIQGKKVVRDSPIISLDKTSQTKLV</sequence>
<dbReference type="PANTHER" id="PTHR10815">
    <property type="entry name" value="METHYLATED-DNA--PROTEIN-CYSTEINE METHYLTRANSFERASE"/>
    <property type="match status" value="1"/>
</dbReference>
<dbReference type="EMBL" id="CP014265">
    <property type="protein sequence ID" value="AMK15618.1"/>
    <property type="molecule type" value="Genomic_DNA"/>
</dbReference>
<feature type="domain" description="Methylated-DNA-[protein]-cysteine S-methyltransferase DNA binding" evidence="3">
    <location>
        <begin position="93"/>
        <end position="175"/>
    </location>
</feature>
<keyword evidence="5" id="KW-1185">Reference proteome</keyword>
<dbReference type="CDD" id="cd06445">
    <property type="entry name" value="ATase"/>
    <property type="match status" value="1"/>
</dbReference>
<dbReference type="Pfam" id="PF01035">
    <property type="entry name" value="DNA_binding_1"/>
    <property type="match status" value="1"/>
</dbReference>
<dbReference type="KEGG" id="mol:YLM1_1061"/>
<dbReference type="Proteomes" id="UP000066376">
    <property type="component" value="Chromosome"/>
</dbReference>
<keyword evidence="4" id="KW-0808">Transferase</keyword>
<evidence type="ECO:0000313" key="4">
    <source>
        <dbReference type="EMBL" id="AMK15618.1"/>
    </source>
</evidence>
<dbReference type="RefSeq" id="WP_067147011.1">
    <property type="nucleotide sequence ID" value="NZ_CP014265.1"/>
</dbReference>
<dbReference type="GO" id="GO:0032259">
    <property type="term" value="P:methylation"/>
    <property type="evidence" value="ECO:0007669"/>
    <property type="project" value="UniProtKB-KW"/>
</dbReference>
<dbReference type="SUPFAM" id="SSF46767">
    <property type="entry name" value="Methylated DNA-protein cysteine methyltransferase, C-terminal domain"/>
    <property type="match status" value="1"/>
</dbReference>
<dbReference type="GeneID" id="28489365"/>
<evidence type="ECO:0000313" key="5">
    <source>
        <dbReference type="Proteomes" id="UP000066376"/>
    </source>
</evidence>
<keyword evidence="1" id="KW-0227">DNA damage</keyword>
<dbReference type="NCBIfam" id="TIGR00589">
    <property type="entry name" value="ogt"/>
    <property type="match status" value="1"/>
</dbReference>
<proteinExistence type="predicted"/>
<dbReference type="PATRIC" id="fig|294671.3.peg.1110"/>
<dbReference type="InterPro" id="IPR036388">
    <property type="entry name" value="WH-like_DNA-bd_sf"/>
</dbReference>
<feature type="coiled-coil region" evidence="2">
    <location>
        <begin position="49"/>
        <end position="76"/>
    </location>
</feature>
<dbReference type="GO" id="GO:0008168">
    <property type="term" value="F:methyltransferase activity"/>
    <property type="evidence" value="ECO:0007669"/>
    <property type="project" value="UniProtKB-KW"/>
</dbReference>